<dbReference type="RefSeq" id="WP_126323444.1">
    <property type="nucleotide sequence ID" value="NZ_AP018005.1"/>
</dbReference>
<dbReference type="Pfam" id="PF01569">
    <property type="entry name" value="PAP2"/>
    <property type="match status" value="1"/>
</dbReference>
<dbReference type="Pfam" id="PF09335">
    <property type="entry name" value="VTT_dom"/>
    <property type="match status" value="1"/>
</dbReference>
<feature type="transmembrane region" description="Helical" evidence="7">
    <location>
        <begin position="182"/>
        <end position="200"/>
    </location>
</feature>
<dbReference type="Gene3D" id="1.20.144.10">
    <property type="entry name" value="Phosphatidic acid phosphatase type 2/haloperoxidase"/>
    <property type="match status" value="1"/>
</dbReference>
<feature type="transmembrane region" description="Helical" evidence="7">
    <location>
        <begin position="395"/>
        <end position="417"/>
    </location>
</feature>
<evidence type="ECO:0000256" key="4">
    <source>
        <dbReference type="ARBA" id="ARBA00022692"/>
    </source>
</evidence>
<protein>
    <submittedName>
        <fullName evidence="9">PAP2 domain protein</fullName>
    </submittedName>
</protein>
<name>A0A2Z5UWR5_9COXI</name>
<dbReference type="InterPro" id="IPR032816">
    <property type="entry name" value="VTT_dom"/>
</dbReference>
<keyword evidence="5 7" id="KW-1133">Transmembrane helix</keyword>
<evidence type="ECO:0000256" key="1">
    <source>
        <dbReference type="ARBA" id="ARBA00004651"/>
    </source>
</evidence>
<dbReference type="InterPro" id="IPR025902">
    <property type="entry name" value="LssY-like-C_dom"/>
</dbReference>
<evidence type="ECO:0000313" key="9">
    <source>
        <dbReference type="EMBL" id="BBB15914.1"/>
    </source>
</evidence>
<dbReference type="SMART" id="SM00014">
    <property type="entry name" value="acidPPc"/>
    <property type="match status" value="1"/>
</dbReference>
<evidence type="ECO:0000259" key="8">
    <source>
        <dbReference type="SMART" id="SM00014"/>
    </source>
</evidence>
<feature type="transmembrane region" description="Helical" evidence="7">
    <location>
        <begin position="119"/>
        <end position="138"/>
    </location>
</feature>
<feature type="transmembrane region" description="Helical" evidence="7">
    <location>
        <begin position="453"/>
        <end position="472"/>
    </location>
</feature>
<dbReference type="Proteomes" id="UP000282483">
    <property type="component" value="Chromosome"/>
</dbReference>
<comment type="subcellular location">
    <subcellularLocation>
        <location evidence="1">Cell membrane</location>
        <topology evidence="1">Multi-pass membrane protein</topology>
    </subcellularLocation>
</comment>
<evidence type="ECO:0000256" key="3">
    <source>
        <dbReference type="ARBA" id="ARBA00022475"/>
    </source>
</evidence>
<feature type="domain" description="Phosphatidic acid phosphatase type 2/haloperoxidase" evidence="8">
    <location>
        <begin position="330"/>
        <end position="438"/>
    </location>
</feature>
<feature type="transmembrane region" description="Helical" evidence="7">
    <location>
        <begin position="423"/>
        <end position="441"/>
    </location>
</feature>
<comment type="similarity">
    <text evidence="2">Belongs to the DedA family.</text>
</comment>
<dbReference type="PANTHER" id="PTHR30353:SF15">
    <property type="entry name" value="INNER MEMBRANE PROTEIN YABI"/>
    <property type="match status" value="1"/>
</dbReference>
<evidence type="ECO:0000313" key="10">
    <source>
        <dbReference type="Proteomes" id="UP000282483"/>
    </source>
</evidence>
<accession>A0A2Z5UWR5</accession>
<feature type="transmembrane region" description="Helical" evidence="7">
    <location>
        <begin position="20"/>
        <end position="41"/>
    </location>
</feature>
<dbReference type="Pfam" id="PF14067">
    <property type="entry name" value="LssY_C"/>
    <property type="match status" value="1"/>
</dbReference>
<dbReference type="AlphaFoldDB" id="A0A2Z5UWR5"/>
<evidence type="ECO:0000256" key="6">
    <source>
        <dbReference type="ARBA" id="ARBA00023136"/>
    </source>
</evidence>
<feature type="transmembrane region" description="Helical" evidence="7">
    <location>
        <begin position="150"/>
        <end position="170"/>
    </location>
</feature>
<feature type="transmembrane region" description="Helical" evidence="7">
    <location>
        <begin position="302"/>
        <end position="320"/>
    </location>
</feature>
<feature type="transmembrane region" description="Helical" evidence="7">
    <location>
        <begin position="327"/>
        <end position="348"/>
    </location>
</feature>
<evidence type="ECO:0000256" key="7">
    <source>
        <dbReference type="SAM" id="Phobius"/>
    </source>
</evidence>
<keyword evidence="3" id="KW-1003">Cell membrane</keyword>
<dbReference type="InterPro" id="IPR036938">
    <property type="entry name" value="PAP2/HPO_sf"/>
</dbReference>
<dbReference type="InterPro" id="IPR000326">
    <property type="entry name" value="PAP2/HPO"/>
</dbReference>
<keyword evidence="10" id="KW-1185">Reference proteome</keyword>
<keyword evidence="6 7" id="KW-0472">Membrane</keyword>
<sequence length="672" mass="77185">MTLLENIRPFFDWLQLHPILAGVITYFITLFECLMFLGLLIPGTVFMTAIGTLIGIGVLPFTSITLWAIAGAITGDVISFWVGRHYHEHTATFWLFRRYPKLLQKGEAFFDRHGGKSIFVGRFIGPIRAVLPFIAGMVHMTYRQFLTADIISAIAWAPVYMLPGILLGQASQQLPPEVATKLILFVVLLLLFFWLLYSFIKSSYAWFSRLLDKQLAHLWHFTRHHPRLSSLASFLMDPRTPQAHTQLTLALTCLFSLVGFLLLAFSVAHHGIATYFNEPIYYFMHSLRQPSLDKFLVSMTEISPRVLMVFWVVILIVLLIRRNFWTALHWGLVGLLSYELGSIFKHALHIPRPTGLVQTPSGASFPSGHTLSSVSILGFFAILTALEHPRKWLRLLIYGVTTLVISLIVFSRVYLTAHWLTDVLGGILLGISLISALTLSYRRKKQENAISIAKLGIIGLVTLLILWSANLFHEYHKQLKNYQLYSPPTHLLDVKTWWEQAKQKKPTYLMNRFGRSIEILNIQWADKHSTIQHTLEKRGWRTLPEKRLLTTIYHLSLRQHDPEVPLFISSNAGKKPDLIMSKYFPATHHLLVLKLWKTHRFNDGLMLWLGIVQYQKTWHLQFEPLKKSRSNYSIPANNLLQRDLEDYHVKNVSYPNSRSGTLFITSAKHCSD</sequence>
<dbReference type="GO" id="GO:0005886">
    <property type="term" value="C:plasma membrane"/>
    <property type="evidence" value="ECO:0007669"/>
    <property type="project" value="UniProtKB-SubCell"/>
</dbReference>
<dbReference type="CDD" id="cd03392">
    <property type="entry name" value="PAP2_like_2"/>
    <property type="match status" value="1"/>
</dbReference>
<feature type="transmembrane region" description="Helical" evidence="7">
    <location>
        <begin position="368"/>
        <end position="386"/>
    </location>
</feature>
<dbReference type="OrthoDB" id="9780918at2"/>
<reference evidence="9 10" key="1">
    <citation type="submission" date="2017-03" db="EMBL/GenBank/DDBJ databases">
        <title>The genome sequence of Candidatus Rickettsiella viridis.</title>
        <authorList>
            <person name="Nikoh N."/>
            <person name="Tsuchida T."/>
            <person name="Yamaguchi K."/>
            <person name="Maeda T."/>
            <person name="Shigenobu S."/>
            <person name="Fukatsu T."/>
        </authorList>
    </citation>
    <scope>NUCLEOTIDE SEQUENCE [LARGE SCALE GENOMIC DNA]</scope>
    <source>
        <strain evidence="9 10">Ap-RA04</strain>
    </source>
</reference>
<evidence type="ECO:0000256" key="2">
    <source>
        <dbReference type="ARBA" id="ARBA00010792"/>
    </source>
</evidence>
<dbReference type="PANTHER" id="PTHR30353">
    <property type="entry name" value="INNER MEMBRANE PROTEIN DEDA-RELATED"/>
    <property type="match status" value="1"/>
</dbReference>
<feature type="transmembrane region" description="Helical" evidence="7">
    <location>
        <begin position="247"/>
        <end position="268"/>
    </location>
</feature>
<proteinExistence type="inferred from homology"/>
<organism evidence="9 10">
    <name type="scientific">Candidatus Rickettsiella viridis</name>
    <dbReference type="NCBI Taxonomy" id="676208"/>
    <lineage>
        <taxon>Bacteria</taxon>
        <taxon>Pseudomonadati</taxon>
        <taxon>Pseudomonadota</taxon>
        <taxon>Gammaproteobacteria</taxon>
        <taxon>Legionellales</taxon>
        <taxon>Coxiellaceae</taxon>
        <taxon>Rickettsiella</taxon>
    </lineage>
</organism>
<dbReference type="EMBL" id="AP018005">
    <property type="protein sequence ID" value="BBB15914.1"/>
    <property type="molecule type" value="Genomic_DNA"/>
</dbReference>
<gene>
    <name evidence="9" type="primary">lssY</name>
    <name evidence="9" type="ORF">RVIR1_14760</name>
</gene>
<keyword evidence="4 7" id="KW-0812">Transmembrane</keyword>
<dbReference type="SUPFAM" id="SSF48317">
    <property type="entry name" value="Acid phosphatase/Vanadium-dependent haloperoxidase"/>
    <property type="match status" value="1"/>
</dbReference>
<dbReference type="KEGG" id="rvi:RVIR1_14760"/>
<feature type="transmembrane region" description="Helical" evidence="7">
    <location>
        <begin position="53"/>
        <end position="73"/>
    </location>
</feature>
<dbReference type="InterPro" id="IPR032818">
    <property type="entry name" value="DedA-like"/>
</dbReference>
<evidence type="ECO:0000256" key="5">
    <source>
        <dbReference type="ARBA" id="ARBA00022989"/>
    </source>
</evidence>